<dbReference type="Pfam" id="PF02338">
    <property type="entry name" value="OTU"/>
    <property type="match status" value="1"/>
</dbReference>
<dbReference type="KEGG" id="foc:113218015"/>
<feature type="compositionally biased region" description="Low complexity" evidence="1">
    <location>
        <begin position="178"/>
        <end position="196"/>
    </location>
</feature>
<gene>
    <name evidence="4" type="primary">LOC113218015</name>
</gene>
<dbReference type="AlphaFoldDB" id="A0A9C6XU59"/>
<dbReference type="InterPro" id="IPR003323">
    <property type="entry name" value="OTU_dom"/>
</dbReference>
<protein>
    <submittedName>
        <fullName evidence="4">Uncharacterized protein LOC113218015</fullName>
    </submittedName>
</protein>
<dbReference type="InterPro" id="IPR038765">
    <property type="entry name" value="Papain-like_cys_pep_sf"/>
</dbReference>
<dbReference type="Gene3D" id="3.90.70.80">
    <property type="match status" value="1"/>
</dbReference>
<evidence type="ECO:0000313" key="4">
    <source>
        <dbReference type="RefSeq" id="XP_052131248.1"/>
    </source>
</evidence>
<dbReference type="Proteomes" id="UP000504606">
    <property type="component" value="Unplaced"/>
</dbReference>
<evidence type="ECO:0000256" key="1">
    <source>
        <dbReference type="SAM" id="MobiDB-lite"/>
    </source>
</evidence>
<dbReference type="PROSITE" id="PS50802">
    <property type="entry name" value="OTU"/>
    <property type="match status" value="1"/>
</dbReference>
<evidence type="ECO:0000313" key="3">
    <source>
        <dbReference type="Proteomes" id="UP000504606"/>
    </source>
</evidence>
<dbReference type="CDD" id="cd22744">
    <property type="entry name" value="OTU"/>
    <property type="match status" value="1"/>
</dbReference>
<proteinExistence type="predicted"/>
<evidence type="ECO:0000259" key="2">
    <source>
        <dbReference type="PROSITE" id="PS50802"/>
    </source>
</evidence>
<dbReference type="GO" id="GO:0004843">
    <property type="term" value="F:cysteine-type deubiquitinase activity"/>
    <property type="evidence" value="ECO:0007669"/>
    <property type="project" value="TreeGrafter"/>
</dbReference>
<accession>A0A9C6XU59</accession>
<dbReference type="OrthoDB" id="409956at2759"/>
<feature type="region of interest" description="Disordered" evidence="1">
    <location>
        <begin position="162"/>
        <end position="279"/>
    </location>
</feature>
<organism evidence="3 4">
    <name type="scientific">Frankliniella occidentalis</name>
    <name type="common">Western flower thrips</name>
    <name type="synonym">Euthrips occidentalis</name>
    <dbReference type="NCBI Taxonomy" id="133901"/>
    <lineage>
        <taxon>Eukaryota</taxon>
        <taxon>Metazoa</taxon>
        <taxon>Ecdysozoa</taxon>
        <taxon>Arthropoda</taxon>
        <taxon>Hexapoda</taxon>
        <taxon>Insecta</taxon>
        <taxon>Pterygota</taxon>
        <taxon>Neoptera</taxon>
        <taxon>Paraneoptera</taxon>
        <taxon>Thysanoptera</taxon>
        <taxon>Terebrantia</taxon>
        <taxon>Thripoidea</taxon>
        <taxon>Thripidae</taxon>
        <taxon>Frankliniella</taxon>
    </lineage>
</organism>
<dbReference type="GeneID" id="113218015"/>
<keyword evidence="3" id="KW-1185">Reference proteome</keyword>
<dbReference type="SUPFAM" id="SSF54001">
    <property type="entry name" value="Cysteine proteinases"/>
    <property type="match status" value="1"/>
</dbReference>
<feature type="compositionally biased region" description="Polar residues" evidence="1">
    <location>
        <begin position="220"/>
        <end position="234"/>
    </location>
</feature>
<sequence>MLCDDGTVTVKRIPADGHCLYRAVLHQRLPPDRRDQIPDDDAVAELRREVAGFMRKNRSTLQHFYTADKRQDLDHSIDLVEDGGWGDHISLYAVANLWSSPIEVLMEYGPKMVHYPDGQDTIGTSPSAPPPTLRLAYRCAPDADGQMVYVHYDSVVEVDGQQPAASAPSTAAPPPSTAAPSATPPRSACSTSSRGSRAPRRPHSPPATRSPRKRLCPAATETSATSGPSQSSQELVDPPSPTPGVLAPGSPNADCMSASQPSQPSQDTDAQVAAADDDDDAQATIDERVATVDHGAQTSVSERVVEDLAAQVYEDDDDAQGTVVDDMEGLVTTAFSPVRPISPVSFGGKSAPRNRLLSPESSSGFLTLVPELTSAQRASEWVWSQTLSDVPVDDDEANDLPLVDERLDPNRQDAATGVSTIFGILTDWQYQSVAATQPSKKDNRSLHPVAKTRTVSTNVVLSSGTLVGTFQVFDT</sequence>
<dbReference type="GO" id="GO:0016579">
    <property type="term" value="P:protein deubiquitination"/>
    <property type="evidence" value="ECO:0007669"/>
    <property type="project" value="TreeGrafter"/>
</dbReference>
<feature type="domain" description="OTU" evidence="2">
    <location>
        <begin position="8"/>
        <end position="158"/>
    </location>
</feature>
<name>A0A9C6XU59_FRAOC</name>
<dbReference type="InterPro" id="IPR050704">
    <property type="entry name" value="Peptidase_C85-like"/>
</dbReference>
<dbReference type="RefSeq" id="XP_052131248.1">
    <property type="nucleotide sequence ID" value="XM_052275288.1"/>
</dbReference>
<reference evidence="4" key="1">
    <citation type="submission" date="2025-08" db="UniProtKB">
        <authorList>
            <consortium name="RefSeq"/>
        </authorList>
    </citation>
    <scope>IDENTIFICATION</scope>
    <source>
        <tissue evidence="4">Whole organism</tissue>
    </source>
</reference>
<dbReference type="PANTHER" id="PTHR12419">
    <property type="entry name" value="OTU DOMAIN CONTAINING PROTEIN"/>
    <property type="match status" value="1"/>
</dbReference>